<evidence type="ECO:0008006" key="3">
    <source>
        <dbReference type="Google" id="ProtNLM"/>
    </source>
</evidence>
<dbReference type="Proteomes" id="UP000256763">
    <property type="component" value="Unassembled WGS sequence"/>
</dbReference>
<proteinExistence type="predicted"/>
<protein>
    <recommendedName>
        <fullName evidence="3">Siphovirus Gp157 family protein</fullName>
    </recommendedName>
</protein>
<keyword evidence="2" id="KW-1185">Reference proteome</keyword>
<dbReference type="RefSeq" id="WP_116348043.1">
    <property type="nucleotide sequence ID" value="NZ_NFZW01000013.1"/>
</dbReference>
<sequence>MIGMTLYQLSDQYKQAYDVLSQDENLPAEVFNDTMEGLAGDIEAKATNVAAFIGNLEASVGAMKEAEKRIAQRRKTAEERVKWLKNYLLTNMQACGIKRIDAPEYSIRLQKNPTSVQISDAEAVPANFYRQPPPEIDKQAVKDALKAGEDVPGAYLEAGERVVIK</sequence>
<gene>
    <name evidence="1" type="ORF">CAL65_13790</name>
</gene>
<dbReference type="InterPro" id="IPR008840">
    <property type="entry name" value="Sipho_Gp157"/>
</dbReference>
<name>A0A3E0WSN9_9GAMM</name>
<reference evidence="2" key="1">
    <citation type="submission" date="2017-05" db="EMBL/GenBank/DDBJ databases">
        <authorList>
            <person name="Sharma S."/>
            <person name="Sidhu C."/>
            <person name="Pinnaka A.K."/>
        </authorList>
    </citation>
    <scope>NUCLEOTIDE SEQUENCE [LARGE SCALE GENOMIC DNA]</scope>
    <source>
        <strain evidence="2">AK93</strain>
    </source>
</reference>
<dbReference type="EMBL" id="NFZW01000013">
    <property type="protein sequence ID" value="RFA35171.1"/>
    <property type="molecule type" value="Genomic_DNA"/>
</dbReference>
<dbReference type="Pfam" id="PF05565">
    <property type="entry name" value="Sipho_Gp157"/>
    <property type="match status" value="1"/>
</dbReference>
<organism evidence="1 2">
    <name type="scientific">Alkalilimnicola ehrlichii</name>
    <dbReference type="NCBI Taxonomy" id="351052"/>
    <lineage>
        <taxon>Bacteria</taxon>
        <taxon>Pseudomonadati</taxon>
        <taxon>Pseudomonadota</taxon>
        <taxon>Gammaproteobacteria</taxon>
        <taxon>Chromatiales</taxon>
        <taxon>Ectothiorhodospiraceae</taxon>
        <taxon>Alkalilimnicola</taxon>
    </lineage>
</organism>
<comment type="caution">
    <text evidence="1">The sequence shown here is derived from an EMBL/GenBank/DDBJ whole genome shotgun (WGS) entry which is preliminary data.</text>
</comment>
<evidence type="ECO:0000313" key="2">
    <source>
        <dbReference type="Proteomes" id="UP000256763"/>
    </source>
</evidence>
<accession>A0A3E0WSN9</accession>
<dbReference type="AlphaFoldDB" id="A0A3E0WSN9"/>
<evidence type="ECO:0000313" key="1">
    <source>
        <dbReference type="EMBL" id="RFA35171.1"/>
    </source>
</evidence>